<sequence length="44" mass="5172">MLLLMYTMVKNIPYNIHVAAETSHYTHTKLLIATDIYVPPVRWI</sequence>
<evidence type="ECO:0000313" key="1">
    <source>
        <dbReference type="EMBL" id="KDR16302.1"/>
    </source>
</evidence>
<gene>
    <name evidence="1" type="ORF">L798_10117</name>
</gene>
<dbReference type="Proteomes" id="UP000027135">
    <property type="component" value="Unassembled WGS sequence"/>
</dbReference>
<name>A0A067R0M9_ZOONE</name>
<organism evidence="1 2">
    <name type="scientific">Zootermopsis nevadensis</name>
    <name type="common">Dampwood termite</name>
    <dbReference type="NCBI Taxonomy" id="136037"/>
    <lineage>
        <taxon>Eukaryota</taxon>
        <taxon>Metazoa</taxon>
        <taxon>Ecdysozoa</taxon>
        <taxon>Arthropoda</taxon>
        <taxon>Hexapoda</taxon>
        <taxon>Insecta</taxon>
        <taxon>Pterygota</taxon>
        <taxon>Neoptera</taxon>
        <taxon>Polyneoptera</taxon>
        <taxon>Dictyoptera</taxon>
        <taxon>Blattodea</taxon>
        <taxon>Blattoidea</taxon>
        <taxon>Termitoidae</taxon>
        <taxon>Termopsidae</taxon>
        <taxon>Zootermopsis</taxon>
    </lineage>
</organism>
<keyword evidence="2" id="KW-1185">Reference proteome</keyword>
<dbReference type="AlphaFoldDB" id="A0A067R0M9"/>
<evidence type="ECO:0000313" key="2">
    <source>
        <dbReference type="Proteomes" id="UP000027135"/>
    </source>
</evidence>
<reference evidence="1 2" key="1">
    <citation type="journal article" date="2014" name="Nat. Commun.">
        <title>Molecular traces of alternative social organization in a termite genome.</title>
        <authorList>
            <person name="Terrapon N."/>
            <person name="Li C."/>
            <person name="Robertson H.M."/>
            <person name="Ji L."/>
            <person name="Meng X."/>
            <person name="Booth W."/>
            <person name="Chen Z."/>
            <person name="Childers C.P."/>
            <person name="Glastad K.M."/>
            <person name="Gokhale K."/>
            <person name="Gowin J."/>
            <person name="Gronenberg W."/>
            <person name="Hermansen R.A."/>
            <person name="Hu H."/>
            <person name="Hunt B.G."/>
            <person name="Huylmans A.K."/>
            <person name="Khalil S.M."/>
            <person name="Mitchell R.D."/>
            <person name="Munoz-Torres M.C."/>
            <person name="Mustard J.A."/>
            <person name="Pan H."/>
            <person name="Reese J.T."/>
            <person name="Scharf M.E."/>
            <person name="Sun F."/>
            <person name="Vogel H."/>
            <person name="Xiao J."/>
            <person name="Yang W."/>
            <person name="Yang Z."/>
            <person name="Yang Z."/>
            <person name="Zhou J."/>
            <person name="Zhu J."/>
            <person name="Brent C.S."/>
            <person name="Elsik C.G."/>
            <person name="Goodisman M.A."/>
            <person name="Liberles D.A."/>
            <person name="Roe R.M."/>
            <person name="Vargo E.L."/>
            <person name="Vilcinskas A."/>
            <person name="Wang J."/>
            <person name="Bornberg-Bauer E."/>
            <person name="Korb J."/>
            <person name="Zhang G."/>
            <person name="Liebig J."/>
        </authorList>
    </citation>
    <scope>NUCLEOTIDE SEQUENCE [LARGE SCALE GENOMIC DNA]</scope>
    <source>
        <tissue evidence="1">Whole organism</tissue>
    </source>
</reference>
<accession>A0A067R0M9</accession>
<protein>
    <submittedName>
        <fullName evidence="1">Uncharacterized protein</fullName>
    </submittedName>
</protein>
<proteinExistence type="predicted"/>
<dbReference type="InParanoid" id="A0A067R0M9"/>
<dbReference type="EMBL" id="KK852801">
    <property type="protein sequence ID" value="KDR16302.1"/>
    <property type="molecule type" value="Genomic_DNA"/>
</dbReference>